<accession>A0A0G4GQ77</accession>
<dbReference type="PANTHER" id="PTHR42760">
    <property type="entry name" value="SHORT-CHAIN DEHYDROGENASES/REDUCTASES FAMILY MEMBER"/>
    <property type="match status" value="1"/>
</dbReference>
<sequence>MSCLNGKVAVITGGGTGIGLGIASDFLKGGAKLVIAGRRLEKLQEAAETLSKKSAEENDKKTTDKAEIECVQCDVRDQDSCKALIEAALQRFGRVDVLVNNAGIEGSFLEVEHASEKEWDDIFDTNVRSNFYLSKAVIPHFRKRFEESEEADEWEKPLHTGSIIVVASIAGKIGQARIANYVASNFARIGFAKSLALELAPIRVTVNALCPGVVWTPMWARMVSRVEGPEDETAKFTEKVNALIPMQRPQTEEDMGRLATFMATQPNLTAQEMYVDGGYVH</sequence>
<dbReference type="PhylomeDB" id="A0A0G4GQ77"/>
<dbReference type="CDD" id="cd05233">
    <property type="entry name" value="SDR_c"/>
    <property type="match status" value="1"/>
</dbReference>
<evidence type="ECO:0000256" key="3">
    <source>
        <dbReference type="RuleBase" id="RU000363"/>
    </source>
</evidence>
<feature type="domain" description="Ketoreductase" evidence="5">
    <location>
        <begin position="7"/>
        <end position="218"/>
    </location>
</feature>
<keyword evidence="2" id="KW-0560">Oxidoreductase</keyword>
<dbReference type="InterPro" id="IPR002347">
    <property type="entry name" value="SDR_fam"/>
</dbReference>
<dbReference type="FunFam" id="3.40.50.720:FF:000084">
    <property type="entry name" value="Short-chain dehydrogenase reductase"/>
    <property type="match status" value="1"/>
</dbReference>
<gene>
    <name evidence="6" type="ORF">Cvel_728</name>
</gene>
<dbReference type="Pfam" id="PF00106">
    <property type="entry name" value="adh_short"/>
    <property type="match status" value="1"/>
</dbReference>
<dbReference type="InterPro" id="IPR057326">
    <property type="entry name" value="KR_dom"/>
</dbReference>
<evidence type="ECO:0000313" key="6">
    <source>
        <dbReference type="EMBL" id="CEM32564.1"/>
    </source>
</evidence>
<proteinExistence type="inferred from homology"/>
<dbReference type="Gene3D" id="3.40.50.720">
    <property type="entry name" value="NAD(P)-binding Rossmann-like Domain"/>
    <property type="match status" value="1"/>
</dbReference>
<dbReference type="PRINTS" id="PR00080">
    <property type="entry name" value="SDRFAMILY"/>
</dbReference>
<evidence type="ECO:0000256" key="4">
    <source>
        <dbReference type="SAM" id="Coils"/>
    </source>
</evidence>
<dbReference type="PRINTS" id="PR00081">
    <property type="entry name" value="GDHRDH"/>
</dbReference>
<feature type="coiled-coil region" evidence="4">
    <location>
        <begin position="33"/>
        <end position="60"/>
    </location>
</feature>
<protein>
    <recommendedName>
        <fullName evidence="5">Ketoreductase domain-containing protein</fullName>
    </recommendedName>
</protein>
<dbReference type="SUPFAM" id="SSF51735">
    <property type="entry name" value="NAD(P)-binding Rossmann-fold domains"/>
    <property type="match status" value="1"/>
</dbReference>
<keyword evidence="4" id="KW-0175">Coiled coil</keyword>
<evidence type="ECO:0000256" key="2">
    <source>
        <dbReference type="ARBA" id="ARBA00023002"/>
    </source>
</evidence>
<dbReference type="InterPro" id="IPR036291">
    <property type="entry name" value="NAD(P)-bd_dom_sf"/>
</dbReference>
<evidence type="ECO:0000259" key="5">
    <source>
        <dbReference type="SMART" id="SM00822"/>
    </source>
</evidence>
<dbReference type="GO" id="GO:0006633">
    <property type="term" value="P:fatty acid biosynthetic process"/>
    <property type="evidence" value="ECO:0007669"/>
    <property type="project" value="TreeGrafter"/>
</dbReference>
<dbReference type="GO" id="GO:0048038">
    <property type="term" value="F:quinone binding"/>
    <property type="evidence" value="ECO:0007669"/>
    <property type="project" value="TreeGrafter"/>
</dbReference>
<name>A0A0G4GQ77_9ALVE</name>
<dbReference type="SMART" id="SM00822">
    <property type="entry name" value="PKS_KR"/>
    <property type="match status" value="1"/>
</dbReference>
<reference evidence="6" key="1">
    <citation type="submission" date="2014-11" db="EMBL/GenBank/DDBJ databases">
        <authorList>
            <person name="Otto D Thomas"/>
            <person name="Naeem Raeece"/>
        </authorList>
    </citation>
    <scope>NUCLEOTIDE SEQUENCE</scope>
</reference>
<organism evidence="6">
    <name type="scientific">Chromera velia CCMP2878</name>
    <dbReference type="NCBI Taxonomy" id="1169474"/>
    <lineage>
        <taxon>Eukaryota</taxon>
        <taxon>Sar</taxon>
        <taxon>Alveolata</taxon>
        <taxon>Colpodellida</taxon>
        <taxon>Chromeraceae</taxon>
        <taxon>Chromera</taxon>
    </lineage>
</organism>
<dbReference type="VEuPathDB" id="CryptoDB:Cvel_728"/>
<dbReference type="EMBL" id="CDMZ01001436">
    <property type="protein sequence ID" value="CEM32564.1"/>
    <property type="molecule type" value="Genomic_DNA"/>
</dbReference>
<dbReference type="AlphaFoldDB" id="A0A0G4GQ77"/>
<comment type="similarity">
    <text evidence="1 3">Belongs to the short-chain dehydrogenases/reductases (SDR) family.</text>
</comment>
<dbReference type="GO" id="GO:0016616">
    <property type="term" value="F:oxidoreductase activity, acting on the CH-OH group of donors, NAD or NADP as acceptor"/>
    <property type="evidence" value="ECO:0007669"/>
    <property type="project" value="TreeGrafter"/>
</dbReference>
<evidence type="ECO:0000256" key="1">
    <source>
        <dbReference type="ARBA" id="ARBA00006484"/>
    </source>
</evidence>
<dbReference type="PANTHER" id="PTHR42760:SF133">
    <property type="entry name" value="3-OXOACYL-[ACYL-CARRIER-PROTEIN] REDUCTASE"/>
    <property type="match status" value="1"/>
</dbReference>